<name>A0A6C0F8Q1_9ZZZZ</name>
<dbReference type="AlphaFoldDB" id="A0A6C0F8Q1"/>
<protein>
    <submittedName>
        <fullName evidence="2">Uncharacterized protein</fullName>
    </submittedName>
</protein>
<sequence>MHYLLKMMNEAQEEYDNALEKHRQLASTSFVLKGVAGRRLDRGLLEFMMGLGKRRDVMHAEFAVKAVPLLKNIARKRKELGALKKMYELTDNELLSSKLPYAIIFKIAKFVPEKIELK</sequence>
<accession>A0A6C0F8Q1</accession>
<proteinExistence type="predicted"/>
<dbReference type="EMBL" id="MN738829">
    <property type="protein sequence ID" value="QHT38217.1"/>
    <property type="molecule type" value="Genomic_DNA"/>
</dbReference>
<reference evidence="2" key="1">
    <citation type="journal article" date="2020" name="Nature">
        <title>Giant virus diversity and host interactions through global metagenomics.</title>
        <authorList>
            <person name="Schulz F."/>
            <person name="Roux S."/>
            <person name="Paez-Espino D."/>
            <person name="Jungbluth S."/>
            <person name="Walsh D.A."/>
            <person name="Denef V.J."/>
            <person name="McMahon K.D."/>
            <person name="Konstantinidis K.T."/>
            <person name="Eloe-Fadrosh E.A."/>
            <person name="Kyrpides N.C."/>
            <person name="Woyke T."/>
        </authorList>
    </citation>
    <scope>NUCLEOTIDE SEQUENCE</scope>
    <source>
        <strain evidence="2">GVMAG-S-ERX556101-89</strain>
    </source>
</reference>
<evidence type="ECO:0000313" key="2">
    <source>
        <dbReference type="EMBL" id="QHT38217.1"/>
    </source>
</evidence>
<keyword evidence="1" id="KW-0175">Coiled coil</keyword>
<feature type="coiled-coil region" evidence="1">
    <location>
        <begin position="1"/>
        <end position="28"/>
    </location>
</feature>
<organism evidence="2">
    <name type="scientific">viral metagenome</name>
    <dbReference type="NCBI Taxonomy" id="1070528"/>
    <lineage>
        <taxon>unclassified sequences</taxon>
        <taxon>metagenomes</taxon>
        <taxon>organismal metagenomes</taxon>
    </lineage>
</organism>
<evidence type="ECO:0000256" key="1">
    <source>
        <dbReference type="SAM" id="Coils"/>
    </source>
</evidence>